<dbReference type="Proteomes" id="UP000696931">
    <property type="component" value="Unassembled WGS sequence"/>
</dbReference>
<evidence type="ECO:0000256" key="6">
    <source>
        <dbReference type="RuleBase" id="RU000716"/>
    </source>
</evidence>
<dbReference type="CDD" id="cd06171">
    <property type="entry name" value="Sigma70_r4"/>
    <property type="match status" value="1"/>
</dbReference>
<keyword evidence="4 6" id="KW-0238">DNA-binding</keyword>
<comment type="caution">
    <text evidence="9">The sequence shown here is derived from an EMBL/GenBank/DDBJ whole genome shotgun (WGS) entry which is preliminary data.</text>
</comment>
<dbReference type="InterPro" id="IPR000838">
    <property type="entry name" value="RNA_pol_sigma70_ECF_CS"/>
</dbReference>
<proteinExistence type="inferred from homology"/>
<dbReference type="PROSITE" id="PS01063">
    <property type="entry name" value="SIGMA70_ECF"/>
    <property type="match status" value="1"/>
</dbReference>
<dbReference type="NCBIfam" id="TIGR02937">
    <property type="entry name" value="sigma70-ECF"/>
    <property type="match status" value="1"/>
</dbReference>
<keyword evidence="3 6" id="KW-0731">Sigma factor</keyword>
<dbReference type="InterPro" id="IPR013325">
    <property type="entry name" value="RNA_pol_sigma_r2"/>
</dbReference>
<dbReference type="PANTHER" id="PTHR43133:SF51">
    <property type="entry name" value="RNA POLYMERASE SIGMA FACTOR"/>
    <property type="match status" value="1"/>
</dbReference>
<feature type="domain" description="RNA polymerase sigma factor 70 region 4 type 2" evidence="8">
    <location>
        <begin position="138"/>
        <end position="187"/>
    </location>
</feature>
<dbReference type="InterPro" id="IPR013249">
    <property type="entry name" value="RNA_pol_sigma70_r4_t2"/>
</dbReference>
<dbReference type="GO" id="GO:0003677">
    <property type="term" value="F:DNA binding"/>
    <property type="evidence" value="ECO:0007669"/>
    <property type="project" value="UniProtKB-KW"/>
</dbReference>
<evidence type="ECO:0000259" key="8">
    <source>
        <dbReference type="Pfam" id="PF08281"/>
    </source>
</evidence>
<dbReference type="GO" id="GO:0006352">
    <property type="term" value="P:DNA-templated transcription initiation"/>
    <property type="evidence" value="ECO:0007669"/>
    <property type="project" value="InterPro"/>
</dbReference>
<protein>
    <recommendedName>
        <fullName evidence="6">RNA polymerase sigma factor</fullName>
    </recommendedName>
</protein>
<comment type="similarity">
    <text evidence="1 6">Belongs to the sigma-70 factor family. ECF subfamily.</text>
</comment>
<dbReference type="InterPro" id="IPR007627">
    <property type="entry name" value="RNA_pol_sigma70_r2"/>
</dbReference>
<evidence type="ECO:0000256" key="4">
    <source>
        <dbReference type="ARBA" id="ARBA00023125"/>
    </source>
</evidence>
<evidence type="ECO:0000256" key="2">
    <source>
        <dbReference type="ARBA" id="ARBA00023015"/>
    </source>
</evidence>
<name>A0A933W133_UNCEI</name>
<organism evidence="9 10">
    <name type="scientific">Eiseniibacteriota bacterium</name>
    <dbReference type="NCBI Taxonomy" id="2212470"/>
    <lineage>
        <taxon>Bacteria</taxon>
        <taxon>Candidatus Eiseniibacteriota</taxon>
    </lineage>
</organism>
<keyword evidence="2 6" id="KW-0805">Transcription regulation</keyword>
<evidence type="ECO:0000259" key="7">
    <source>
        <dbReference type="Pfam" id="PF04542"/>
    </source>
</evidence>
<dbReference type="GO" id="GO:0016987">
    <property type="term" value="F:sigma factor activity"/>
    <property type="evidence" value="ECO:0007669"/>
    <property type="project" value="UniProtKB-KW"/>
</dbReference>
<gene>
    <name evidence="9" type="ORF">HZA61_03965</name>
</gene>
<evidence type="ECO:0000313" key="10">
    <source>
        <dbReference type="Proteomes" id="UP000696931"/>
    </source>
</evidence>
<dbReference type="InterPro" id="IPR014284">
    <property type="entry name" value="RNA_pol_sigma-70_dom"/>
</dbReference>
<dbReference type="Pfam" id="PF04542">
    <property type="entry name" value="Sigma70_r2"/>
    <property type="match status" value="1"/>
</dbReference>
<dbReference type="InterPro" id="IPR013324">
    <property type="entry name" value="RNA_pol_sigma_r3/r4-like"/>
</dbReference>
<evidence type="ECO:0000256" key="3">
    <source>
        <dbReference type="ARBA" id="ARBA00023082"/>
    </source>
</evidence>
<dbReference type="Pfam" id="PF08281">
    <property type="entry name" value="Sigma70_r4_2"/>
    <property type="match status" value="1"/>
</dbReference>
<sequence length="199" mass="22215">MAMLTGFESAPPAPLVPVPPDERQVIARAQRGDTAAFRVLVESHRARAYALALRVLRSGADAEEVAQDAFVKAWAALPTFRGDASFSTWLHRIVWRRALDRLAEAKARRRREEAVAADAPLRAAPEHESGGAAEPFAERLLEALSPQQRAAVVLFYFEDRSIAQAAMVMGLPENTFKTHLHRARAALREAWRQQRSEER</sequence>
<dbReference type="InterPro" id="IPR039425">
    <property type="entry name" value="RNA_pol_sigma-70-like"/>
</dbReference>
<dbReference type="AlphaFoldDB" id="A0A933W133"/>
<dbReference type="SUPFAM" id="SSF88659">
    <property type="entry name" value="Sigma3 and sigma4 domains of RNA polymerase sigma factors"/>
    <property type="match status" value="1"/>
</dbReference>
<reference evidence="9" key="1">
    <citation type="submission" date="2020-07" db="EMBL/GenBank/DDBJ databases">
        <title>Huge and variable diversity of episymbiotic CPR bacteria and DPANN archaea in groundwater ecosystems.</title>
        <authorList>
            <person name="He C.Y."/>
            <person name="Keren R."/>
            <person name="Whittaker M."/>
            <person name="Farag I.F."/>
            <person name="Doudna J."/>
            <person name="Cate J.H.D."/>
            <person name="Banfield J.F."/>
        </authorList>
    </citation>
    <scope>NUCLEOTIDE SEQUENCE</scope>
    <source>
        <strain evidence="9">NC_groundwater_1813_Pr3_B-0.1um_71_17</strain>
    </source>
</reference>
<keyword evidence="5 6" id="KW-0804">Transcription</keyword>
<evidence type="ECO:0000313" key="9">
    <source>
        <dbReference type="EMBL" id="MBI5168625.1"/>
    </source>
</evidence>
<dbReference type="SUPFAM" id="SSF88946">
    <property type="entry name" value="Sigma2 domain of RNA polymerase sigma factors"/>
    <property type="match status" value="1"/>
</dbReference>
<dbReference type="Gene3D" id="1.10.10.10">
    <property type="entry name" value="Winged helix-like DNA-binding domain superfamily/Winged helix DNA-binding domain"/>
    <property type="match status" value="1"/>
</dbReference>
<feature type="domain" description="RNA polymerase sigma-70 region 2" evidence="7">
    <location>
        <begin position="40"/>
        <end position="106"/>
    </location>
</feature>
<evidence type="ECO:0000256" key="1">
    <source>
        <dbReference type="ARBA" id="ARBA00010641"/>
    </source>
</evidence>
<dbReference type="PANTHER" id="PTHR43133">
    <property type="entry name" value="RNA POLYMERASE ECF-TYPE SIGMA FACTO"/>
    <property type="match status" value="1"/>
</dbReference>
<dbReference type="InterPro" id="IPR036388">
    <property type="entry name" value="WH-like_DNA-bd_sf"/>
</dbReference>
<evidence type="ECO:0000256" key="5">
    <source>
        <dbReference type="ARBA" id="ARBA00023163"/>
    </source>
</evidence>
<accession>A0A933W133</accession>
<dbReference type="EMBL" id="JACRIW010000031">
    <property type="protein sequence ID" value="MBI5168625.1"/>
    <property type="molecule type" value="Genomic_DNA"/>
</dbReference>
<dbReference type="Gene3D" id="1.10.1740.10">
    <property type="match status" value="1"/>
</dbReference>